<organism evidence="1 2">
    <name type="scientific">Polaribacter sejongensis</name>
    <dbReference type="NCBI Taxonomy" id="985043"/>
    <lineage>
        <taxon>Bacteria</taxon>
        <taxon>Pseudomonadati</taxon>
        <taxon>Bacteroidota</taxon>
        <taxon>Flavobacteriia</taxon>
        <taxon>Flavobacteriales</taxon>
        <taxon>Flavobacteriaceae</taxon>
    </lineage>
</organism>
<dbReference type="Proteomes" id="UP001228636">
    <property type="component" value="Unassembled WGS sequence"/>
</dbReference>
<dbReference type="AlphaFoldDB" id="A0AAJ1QVW1"/>
<name>A0AAJ1QVW1_9FLAO</name>
<evidence type="ECO:0000313" key="2">
    <source>
        <dbReference type="Proteomes" id="UP001228636"/>
    </source>
</evidence>
<accession>A0AAJ1QVW1</accession>
<reference evidence="1 2" key="1">
    <citation type="journal article" date="2014" name="Int. J. Syst. Evol. Microbiol.">
        <title>Complete genome sequence of Corynebacterium casei LMG S-19264T (=DSM 44701T), isolated from a smear-ripened cheese.</title>
        <authorList>
            <consortium name="US DOE Joint Genome Institute (JGI-PGF)"/>
            <person name="Walter F."/>
            <person name="Albersmeier A."/>
            <person name="Kalinowski J."/>
            <person name="Ruckert C."/>
        </authorList>
    </citation>
    <scope>NUCLEOTIDE SEQUENCE [LARGE SCALE GENOMIC DNA]</scope>
    <source>
        <strain evidence="1 2">CECT 8670</strain>
    </source>
</reference>
<dbReference type="RefSeq" id="WP_261973581.1">
    <property type="nucleotide sequence ID" value="NZ_CP103460.1"/>
</dbReference>
<proteinExistence type="predicted"/>
<comment type="caution">
    <text evidence="1">The sequence shown here is derived from an EMBL/GenBank/DDBJ whole genome shotgun (WGS) entry which is preliminary data.</text>
</comment>
<evidence type="ECO:0000313" key="1">
    <source>
        <dbReference type="EMBL" id="MDN3618935.1"/>
    </source>
</evidence>
<dbReference type="EMBL" id="JAUFQH010000004">
    <property type="protein sequence ID" value="MDN3618935.1"/>
    <property type="molecule type" value="Genomic_DNA"/>
</dbReference>
<dbReference type="SUPFAM" id="SSF53756">
    <property type="entry name" value="UDP-Glycosyltransferase/glycogen phosphorylase"/>
    <property type="match status" value="1"/>
</dbReference>
<sequence length="459" mass="53705">MNKAFILLPDGVGLRNFAFGKFYEEALKQNFDVTYWNNTSFPIIDLGYKEIQVEIGKCRPISDLYKRAKKIIELKQNYKNFKDKAYLSYIFPNSYKNLKESLKSLYVDGLVFIYNSPKGLLKIEQKLHQLERKSEYYIKSKETLKREDPKVLFLTNQRPVNAIAPLLAAQDLKIPTVTFIFSWDNLPKGTMVVNSDYYFVWSDHMKKELLQYYPKVSENKIFVTGTPQFECHYNTLFDSKENFFKKNNLKLDKKYICFSGDDVTTSPNDQFYLEDVAKAVRNLNNKGHNIGVIYRKCPVDFTDRHIKIYNNFKEEIALIDPKWNNLGNSWNQVMPLPEDLDLLANTVHHSEMVINVGSSMVFDYVAQNKACAYLNYNTKKTTNSIWNIDEIYKYIHFKSMPSKEAVLWINSSDEIEKVIMKGINESELNTTKEWYKIICGKNTSNASEQIWKSIHKILN</sequence>
<gene>
    <name evidence="1" type="ORF">QWY81_05615</name>
</gene>
<protein>
    <submittedName>
        <fullName evidence="1">UDP-glycosyltransferase</fullName>
    </submittedName>
</protein>